<dbReference type="RefSeq" id="WP_182535908.1">
    <property type="nucleotide sequence ID" value="NZ_JACJIP010000014.1"/>
</dbReference>
<dbReference type="AlphaFoldDB" id="A0A7W3STR5"/>
<dbReference type="InterPro" id="IPR043519">
    <property type="entry name" value="NT_sf"/>
</dbReference>
<keyword evidence="2" id="KW-0548">Nucleotidyltransferase</keyword>
<reference evidence="2 3" key="1">
    <citation type="submission" date="2020-08" db="EMBL/GenBank/DDBJ databases">
        <title>Genomic Encyclopedia of Type Strains, Phase III (KMG-III): the genomes of soil and plant-associated and newly described type strains.</title>
        <authorList>
            <person name="Whitman W."/>
        </authorList>
    </citation>
    <scope>NUCLEOTIDE SEQUENCE [LARGE SCALE GENOMIC DNA]</scope>
    <source>
        <strain evidence="2 3">CECT 8693</strain>
    </source>
</reference>
<name>A0A7W3STR5_9BACL</name>
<dbReference type="NCBIfam" id="NF033061">
    <property type="entry name" value="ANT_4p_I"/>
    <property type="match status" value="1"/>
</dbReference>
<keyword evidence="3" id="KW-1185">Reference proteome</keyword>
<proteinExistence type="predicted"/>
<dbReference type="InterPro" id="IPR012481">
    <property type="entry name" value="KNTase_C"/>
</dbReference>
<gene>
    <name evidence="2" type="ORF">FHR92_002492</name>
</gene>
<keyword evidence="2" id="KW-0808">Transferase</keyword>
<comment type="caution">
    <text evidence="2">The sequence shown here is derived from an EMBL/GenBank/DDBJ whole genome shotgun (WGS) entry which is preliminary data.</text>
</comment>
<dbReference type="EMBL" id="JACJIP010000014">
    <property type="protein sequence ID" value="MBA9086020.1"/>
    <property type="molecule type" value="Genomic_DNA"/>
</dbReference>
<evidence type="ECO:0000313" key="2">
    <source>
        <dbReference type="EMBL" id="MBA9086020.1"/>
    </source>
</evidence>
<sequence length="258" mass="28900">MHMNGPVKISREERLQICHEIASRLHEVYGDRIVAIGVYGSVSRGTDGPFSDIEMLCVLSVSESSESIEFSYEWLAGPWKAEVNVCSAEILLKTASTVEGRWPLTHGPFFSQLSLYDPEGFFPKLIEAAESPTKGDFRRAIHEVLVGEIYEFVGKLRNVSLNGPRTYLPYLAVQFAQYGAMLVGLHNQKLFSTGAMVLPEALEMPNRPDGFDNVARMVMSGELGEPSKIVSACENFWNGLENWANEHDYVIYSKRIPF</sequence>
<feature type="domain" description="Kanamycin nucleotidyltransferase C-terminal" evidence="1">
    <location>
        <begin position="119"/>
        <end position="250"/>
    </location>
</feature>
<dbReference type="GO" id="GO:0046677">
    <property type="term" value="P:response to antibiotic"/>
    <property type="evidence" value="ECO:0007669"/>
    <property type="project" value="InterPro"/>
</dbReference>
<dbReference type="Proteomes" id="UP000567067">
    <property type="component" value="Unassembled WGS sequence"/>
</dbReference>
<dbReference type="SUPFAM" id="SSF81301">
    <property type="entry name" value="Nucleotidyltransferase"/>
    <property type="match status" value="1"/>
</dbReference>
<dbReference type="SUPFAM" id="SSF81593">
    <property type="entry name" value="Nucleotidyltransferase substrate binding subunit/domain"/>
    <property type="match status" value="1"/>
</dbReference>
<dbReference type="Gene3D" id="1.20.120.330">
    <property type="entry name" value="Nucleotidyltransferases domain 2"/>
    <property type="match status" value="1"/>
</dbReference>
<dbReference type="EC" id="2.7.7.-" evidence="2"/>
<accession>A0A7W3STR5</accession>
<dbReference type="GO" id="GO:0016779">
    <property type="term" value="F:nucleotidyltransferase activity"/>
    <property type="evidence" value="ECO:0007669"/>
    <property type="project" value="UniProtKB-KW"/>
</dbReference>
<organism evidence="2 3">
    <name type="scientific">Fontibacillus solani</name>
    <dbReference type="NCBI Taxonomy" id="1572857"/>
    <lineage>
        <taxon>Bacteria</taxon>
        <taxon>Bacillati</taxon>
        <taxon>Bacillota</taxon>
        <taxon>Bacilli</taxon>
        <taxon>Bacillales</taxon>
        <taxon>Paenibacillaceae</taxon>
        <taxon>Fontibacillus</taxon>
    </lineage>
</organism>
<evidence type="ECO:0000313" key="3">
    <source>
        <dbReference type="Proteomes" id="UP000567067"/>
    </source>
</evidence>
<dbReference type="CDD" id="cd05403">
    <property type="entry name" value="NT_KNTase_like"/>
    <property type="match status" value="1"/>
</dbReference>
<dbReference type="Pfam" id="PF07827">
    <property type="entry name" value="KNTase_C"/>
    <property type="match status" value="1"/>
</dbReference>
<dbReference type="Gene3D" id="3.30.460.10">
    <property type="entry name" value="Beta Polymerase, domain 2"/>
    <property type="match status" value="1"/>
</dbReference>
<evidence type="ECO:0000259" key="1">
    <source>
        <dbReference type="Pfam" id="PF07827"/>
    </source>
</evidence>
<protein>
    <submittedName>
        <fullName evidence="2">Kanamycin nucleotidyltransferase</fullName>
        <ecNumber evidence="2">2.7.7.-</ecNumber>
    </submittedName>
</protein>